<dbReference type="AlphaFoldDB" id="A0A6V6Y3Z0"/>
<name>A0A6V6Y3Z0_9FIRM</name>
<dbReference type="EMBL" id="CAIJCS010000019">
    <property type="protein sequence ID" value="CAC9931713.1"/>
    <property type="molecule type" value="Genomic_DNA"/>
</dbReference>
<gene>
    <name evidence="1" type="ORF">PEPNEM18_01055</name>
</gene>
<dbReference type="Proteomes" id="UP000586454">
    <property type="component" value="Unassembled WGS sequence"/>
</dbReference>
<comment type="caution">
    <text evidence="1">The sequence shown here is derived from an EMBL/GenBank/DDBJ whole genome shotgun (WGS) entry which is preliminary data.</text>
</comment>
<accession>A0A6V6Y3Z0</accession>
<sequence>MRFKIGDVVSVRSDIDMFRWVDGVYIFKAMRRQRGKIGRIIGAVDEGDYGFYKIDGSGFWWPGAMLNEVEENTRG</sequence>
<reference evidence="1 2" key="1">
    <citation type="submission" date="2020-06" db="EMBL/GenBank/DDBJ databases">
        <authorList>
            <person name="Criscuolo A."/>
        </authorList>
    </citation>
    <scope>NUCLEOTIDE SEQUENCE [LARGE SCALE GENOMIC DNA]</scope>
    <source>
        <strain evidence="1">1804121828</strain>
    </source>
</reference>
<organism evidence="1 2">
    <name type="scientific">Aedoeadaptatus nemausensis</name>
    <dbReference type="NCBI Taxonomy" id="2582829"/>
    <lineage>
        <taxon>Bacteria</taxon>
        <taxon>Bacillati</taxon>
        <taxon>Bacillota</taxon>
        <taxon>Tissierellia</taxon>
        <taxon>Tissierellales</taxon>
        <taxon>Peptoniphilaceae</taxon>
        <taxon>Aedoeadaptatus</taxon>
    </lineage>
</organism>
<proteinExistence type="predicted"/>
<keyword evidence="2" id="KW-1185">Reference proteome</keyword>
<evidence type="ECO:0000313" key="1">
    <source>
        <dbReference type="EMBL" id="CAC9931713.1"/>
    </source>
</evidence>
<protein>
    <submittedName>
        <fullName evidence="1">Uncharacterized protein</fullName>
    </submittedName>
</protein>
<evidence type="ECO:0000313" key="2">
    <source>
        <dbReference type="Proteomes" id="UP000586454"/>
    </source>
</evidence>